<dbReference type="Proteomes" id="UP000324222">
    <property type="component" value="Unassembled WGS sequence"/>
</dbReference>
<reference evidence="1 2" key="1">
    <citation type="submission" date="2019-05" db="EMBL/GenBank/DDBJ databases">
        <title>Another draft genome of Portunus trituberculatus and its Hox gene families provides insights of decapod evolution.</title>
        <authorList>
            <person name="Jeong J.-H."/>
            <person name="Song I."/>
            <person name="Kim S."/>
            <person name="Choi T."/>
            <person name="Kim D."/>
            <person name="Ryu S."/>
            <person name="Kim W."/>
        </authorList>
    </citation>
    <scope>NUCLEOTIDE SEQUENCE [LARGE SCALE GENOMIC DNA]</scope>
    <source>
        <tissue evidence="1">Muscle</tissue>
    </source>
</reference>
<dbReference type="Pfam" id="PF22191">
    <property type="entry name" value="IBR_1"/>
    <property type="match status" value="1"/>
</dbReference>
<dbReference type="EMBL" id="VSRR010023784">
    <property type="protein sequence ID" value="MPC65758.1"/>
    <property type="molecule type" value="Genomic_DNA"/>
</dbReference>
<evidence type="ECO:0008006" key="3">
    <source>
        <dbReference type="Google" id="ProtNLM"/>
    </source>
</evidence>
<keyword evidence="2" id="KW-1185">Reference proteome</keyword>
<evidence type="ECO:0000313" key="2">
    <source>
        <dbReference type="Proteomes" id="UP000324222"/>
    </source>
</evidence>
<proteinExistence type="predicted"/>
<comment type="caution">
    <text evidence="1">The sequence shown here is derived from an EMBL/GenBank/DDBJ whole genome shotgun (WGS) entry which is preliminary data.</text>
</comment>
<protein>
    <recommendedName>
        <fullName evidence="3">RBR-type E3 ubiquitin transferase</fullName>
    </recommendedName>
</protein>
<dbReference type="Gene3D" id="1.20.120.1750">
    <property type="match status" value="1"/>
</dbReference>
<evidence type="ECO:0000313" key="1">
    <source>
        <dbReference type="EMBL" id="MPC65758.1"/>
    </source>
</evidence>
<name>A0A5B7H9X1_PORTR</name>
<gene>
    <name evidence="1" type="ORF">E2C01_059894</name>
</gene>
<dbReference type="SUPFAM" id="SSF57850">
    <property type="entry name" value="RING/U-box"/>
    <property type="match status" value="1"/>
</dbReference>
<accession>A0A5B7H9X1</accession>
<dbReference type="AlphaFoldDB" id="A0A5B7H9X1"/>
<sequence>MEAIAFLGRAPRKKFRGWNAETPEGKAIIALANWQKSGRVPLDMEELLSAVQAVQMKKQCFCTRTSYYPFVVGRDIEGLGILEEGPASKIPLISSFFFLARQSATGLASYHTSLLSLADLYVRNLLSEILLQTPECVLHRAHSFTLSCLNTRSLMGKRPDDVAKLPYIQEINAVRRTLTDGSVRHPTYTEKEHRTVEWVVEKGGAAIKMIPCSSCGSQVVKAGGCMTVTCVNCGNVFCWICEASNTDQNHVVTQHRLLYSSCVSIKRALQKLYGMRLCSLKLVDLTDSYLSKGGNGGDSVEVYVMEDGFDFDVNEGVAVAVDTQ</sequence>
<organism evidence="1 2">
    <name type="scientific">Portunus trituberculatus</name>
    <name type="common">Swimming crab</name>
    <name type="synonym">Neptunus trituberculatus</name>
    <dbReference type="NCBI Taxonomy" id="210409"/>
    <lineage>
        <taxon>Eukaryota</taxon>
        <taxon>Metazoa</taxon>
        <taxon>Ecdysozoa</taxon>
        <taxon>Arthropoda</taxon>
        <taxon>Crustacea</taxon>
        <taxon>Multicrustacea</taxon>
        <taxon>Malacostraca</taxon>
        <taxon>Eumalacostraca</taxon>
        <taxon>Eucarida</taxon>
        <taxon>Decapoda</taxon>
        <taxon>Pleocyemata</taxon>
        <taxon>Brachyura</taxon>
        <taxon>Eubrachyura</taxon>
        <taxon>Portunoidea</taxon>
        <taxon>Portunidae</taxon>
        <taxon>Portuninae</taxon>
        <taxon>Portunus</taxon>
    </lineage>
</organism>
<dbReference type="CDD" id="cd20336">
    <property type="entry name" value="Rcat_RBR"/>
    <property type="match status" value="1"/>
</dbReference>